<feature type="compositionally biased region" description="Low complexity" evidence="1">
    <location>
        <begin position="97"/>
        <end position="108"/>
    </location>
</feature>
<name>A0AAW0ETB5_9TRYP</name>
<feature type="region of interest" description="Disordered" evidence="1">
    <location>
        <begin position="973"/>
        <end position="999"/>
    </location>
</feature>
<evidence type="ECO:0000313" key="3">
    <source>
        <dbReference type="Proteomes" id="UP001430356"/>
    </source>
</evidence>
<feature type="compositionally biased region" description="Basic and acidic residues" evidence="1">
    <location>
        <begin position="706"/>
        <end position="717"/>
    </location>
</feature>
<feature type="region of interest" description="Disordered" evidence="1">
    <location>
        <begin position="1084"/>
        <end position="1201"/>
    </location>
</feature>
<feature type="compositionally biased region" description="Low complexity" evidence="1">
    <location>
        <begin position="1139"/>
        <end position="1157"/>
    </location>
</feature>
<feature type="region of interest" description="Disordered" evidence="1">
    <location>
        <begin position="1"/>
        <end position="72"/>
    </location>
</feature>
<feature type="compositionally biased region" description="Basic and acidic residues" evidence="1">
    <location>
        <begin position="627"/>
        <end position="636"/>
    </location>
</feature>
<feature type="compositionally biased region" description="Low complexity" evidence="1">
    <location>
        <begin position="975"/>
        <end position="988"/>
    </location>
</feature>
<feature type="compositionally biased region" description="Low complexity" evidence="1">
    <location>
        <begin position="584"/>
        <end position="595"/>
    </location>
</feature>
<accession>A0AAW0ETB5</accession>
<feature type="compositionally biased region" description="Basic and acidic residues" evidence="1">
    <location>
        <begin position="417"/>
        <end position="438"/>
    </location>
</feature>
<comment type="caution">
    <text evidence="2">The sequence shown here is derived from an EMBL/GenBank/DDBJ whole genome shotgun (WGS) entry which is preliminary data.</text>
</comment>
<dbReference type="Proteomes" id="UP001430356">
    <property type="component" value="Unassembled WGS sequence"/>
</dbReference>
<dbReference type="EMBL" id="JAECZO010000109">
    <property type="protein sequence ID" value="KAK7197522.1"/>
    <property type="molecule type" value="Genomic_DNA"/>
</dbReference>
<feature type="compositionally biased region" description="Basic and acidic residues" evidence="1">
    <location>
        <begin position="1039"/>
        <end position="1051"/>
    </location>
</feature>
<gene>
    <name evidence="2" type="ORF">NESM_000702000</name>
</gene>
<feature type="region of interest" description="Disordered" evidence="1">
    <location>
        <begin position="1435"/>
        <end position="1456"/>
    </location>
</feature>
<feature type="compositionally biased region" description="Low complexity" evidence="1">
    <location>
        <begin position="452"/>
        <end position="463"/>
    </location>
</feature>
<feature type="compositionally biased region" description="Low complexity" evidence="1">
    <location>
        <begin position="41"/>
        <end position="70"/>
    </location>
</feature>
<feature type="compositionally biased region" description="Basic and acidic residues" evidence="1">
    <location>
        <begin position="294"/>
        <end position="315"/>
    </location>
</feature>
<feature type="compositionally biased region" description="Basic residues" evidence="1">
    <location>
        <begin position="486"/>
        <end position="498"/>
    </location>
</feature>
<feature type="region of interest" description="Disordered" evidence="1">
    <location>
        <begin position="1349"/>
        <end position="1410"/>
    </location>
</feature>
<feature type="region of interest" description="Disordered" evidence="1">
    <location>
        <begin position="386"/>
        <end position="501"/>
    </location>
</feature>
<organism evidence="2 3">
    <name type="scientific">Novymonas esmeraldas</name>
    <dbReference type="NCBI Taxonomy" id="1808958"/>
    <lineage>
        <taxon>Eukaryota</taxon>
        <taxon>Discoba</taxon>
        <taxon>Euglenozoa</taxon>
        <taxon>Kinetoplastea</taxon>
        <taxon>Metakinetoplastina</taxon>
        <taxon>Trypanosomatida</taxon>
        <taxon>Trypanosomatidae</taxon>
        <taxon>Novymonas</taxon>
    </lineage>
</organism>
<feature type="region of interest" description="Disordered" evidence="1">
    <location>
        <begin position="1039"/>
        <end position="1058"/>
    </location>
</feature>
<feature type="compositionally biased region" description="Low complexity" evidence="1">
    <location>
        <begin position="1375"/>
        <end position="1387"/>
    </location>
</feature>
<feature type="compositionally biased region" description="Polar residues" evidence="1">
    <location>
        <begin position="742"/>
        <end position="755"/>
    </location>
</feature>
<evidence type="ECO:0000256" key="1">
    <source>
        <dbReference type="SAM" id="MobiDB-lite"/>
    </source>
</evidence>
<feature type="region of interest" description="Disordered" evidence="1">
    <location>
        <begin position="784"/>
        <end position="827"/>
    </location>
</feature>
<feature type="compositionally biased region" description="Low complexity" evidence="1">
    <location>
        <begin position="608"/>
        <end position="622"/>
    </location>
</feature>
<sequence length="1456" mass="155205">MTSPTHSHASTTGSRRHHTPLLQERSNSLLRRQEMLKRRGSQSSSSPSTSQRQPPPQQDDAASAGDVDGAIPGTAVVCGVRSAFPLIPAASTPPPEAAAAAAAPGSSSREVPGLRRHSSSGSGGDDSWVGNGTHSAELPAALRSHHHTPRGAPGRPPLVRASGNSPQQQPPALDAEGDGGAAGVQSSEDAEDDEFGDARGTHSTCSDAASPHRYSDDSDARLAHTPAGAAQMRSHPDTDAPKPARTSVHTIAEAAMAHTPYARGSIHGGGVSPEELDDEQPAGVEVRQRRSRYLTHESFENHKDDGRRVSQPEHRPRLRSHHAQHEEAAALAADDTANTGEEYPTEHGDADVTRVERAFSHSHSRPARTSVHTITEAAMAHTPYARGSIHGGGVSPEELDDEQPAGVEVRQRRSRYLTHESFENHKDDGRRVSQPEHRPRLRSHHAQHEEAAALAADDTAGTGEEYPTEFTAATDAERKSTSPPGRKWRALSHSHSRPARTSVHTITEAAMAHTPYARGSIHGGGVSPEELDDEQPAGVEVRQRRSRYLTHESFENHKDDGRRVSQPEQRPRLRSHHAQHEEAATPSPYAPTAAAAHRRSLQAGDTVAPAEKPPSTSATSAAQLLARTEERHRAAEDASSAPRGDPIAAHLRTVGPRVMSASSSSADRAQPPRRGRGSVYAAEAELQEARQATSQAVPSRVMSASEARRRVSRHAVESQEPVYADGDERPTSLKTVGARPVSRTSAAPSDSTSRRSVYGAAAEHVSDAPMPVATAVARSQAIRTSEVNDAGEQQQQQRRRASRHASEGAASYSPVAPQKRGAATAALPPRASAAAEWGAAVRRFSHASRHSSYADSTHSGEDARREAAAVGHGGGGESGHRRLSAADAAHPMRQLHTHTVELGDEASEDAGRGGIQEEEEEAEAAHYTVRRRRTTTIVAADGGHDAAGQPSHPTVRASIVELDFIRPSRAIVHESSSGSSNAGSGDDNAQADRDEEAEDGEYRYYDEEDNATEYISCYDVACQTSQHLMEWMQEEWGERAAHQRGADDDGHAVPAGPAPPHYLGANRWMCAAGICPECHPGRSAKTAGGGGLGVRGKSTWPLAPRGSIGYSTPPRLATTQQQQQRQRQYGTVRAATAGRSARLPPLLPSSTSSPASLSRHRHRHAATAAGASASYTQRHPHSTYAGSSHSSGGRHYRPDQYSTDVTAYQGGYCFTREWDAEQRQRQRRLRELQMEQSARRGGTGAAYTSLLLLTSHDVRASARAAGKAPSSYRYCNLESEQMMVHTGYGRADLQMHGYNDTLHGAPLITPAQPDDDGAAAAVPAIEDRHHHHETGGPRQLHYPALPTSTSAAAAPAHRPAPRHDDGAGALPMVPSNSHSSTSNSVSSWGHAHNGSSKKVRPTDGAGRASDSSVLYCDGQPYLHRRVLKAALATNAASGSSGGSRIAAAAAAHPPYR</sequence>
<keyword evidence="3" id="KW-1185">Reference proteome</keyword>
<feature type="compositionally biased region" description="Basic and acidic residues" evidence="1">
    <location>
        <begin position="858"/>
        <end position="867"/>
    </location>
</feature>
<feature type="compositionally biased region" description="Basic and acidic residues" evidence="1">
    <location>
        <begin position="549"/>
        <end position="571"/>
    </location>
</feature>
<feature type="region of interest" description="Disordered" evidence="1">
    <location>
        <begin position="517"/>
        <end position="762"/>
    </location>
</feature>
<protein>
    <submittedName>
        <fullName evidence="2">Uncharacterized protein</fullName>
    </submittedName>
</protein>
<reference evidence="2 3" key="1">
    <citation type="journal article" date="2021" name="MBio">
        <title>A New Model Trypanosomatid, Novymonas esmeraldas: Genomic Perception of Its 'Candidatus Pandoraea novymonadis' Endosymbiont.</title>
        <authorList>
            <person name="Zakharova A."/>
            <person name="Saura A."/>
            <person name="Butenko A."/>
            <person name="Podesvova L."/>
            <person name="Warmusova S."/>
            <person name="Kostygov A.Y."/>
            <person name="Nenarokova A."/>
            <person name="Lukes J."/>
            <person name="Opperdoes F.R."/>
            <person name="Yurchenko V."/>
        </authorList>
    </citation>
    <scope>NUCLEOTIDE SEQUENCE [LARGE SCALE GENOMIC DNA]</scope>
    <source>
        <strain evidence="2 3">E262AT.01</strain>
    </source>
</reference>
<feature type="compositionally biased region" description="Polar residues" evidence="1">
    <location>
        <begin position="1"/>
        <end position="13"/>
    </location>
</feature>
<proteinExistence type="predicted"/>
<evidence type="ECO:0000313" key="2">
    <source>
        <dbReference type="EMBL" id="KAK7197522.1"/>
    </source>
</evidence>
<feature type="region of interest" description="Disordered" evidence="1">
    <location>
        <begin position="86"/>
        <end position="351"/>
    </location>
</feature>
<feature type="compositionally biased region" description="Low complexity" evidence="1">
    <location>
        <begin position="681"/>
        <end position="692"/>
    </location>
</feature>
<feature type="compositionally biased region" description="Basic and acidic residues" evidence="1">
    <location>
        <begin position="213"/>
        <end position="222"/>
    </location>
</feature>
<feature type="region of interest" description="Disordered" evidence="1">
    <location>
        <begin position="846"/>
        <end position="931"/>
    </location>
</feature>